<reference evidence="4" key="1">
    <citation type="submission" date="2023-08" db="EMBL/GenBank/DDBJ databases">
        <authorList>
            <person name="Chen Y."/>
            <person name="Shah S."/>
            <person name="Dougan E. K."/>
            <person name="Thang M."/>
            <person name="Chan C."/>
        </authorList>
    </citation>
    <scope>NUCLEOTIDE SEQUENCE</scope>
</reference>
<dbReference type="InterPro" id="IPR035985">
    <property type="entry name" value="Ubiquitin-activating_enz"/>
</dbReference>
<accession>A0AA36NBW7</accession>
<comment type="pathway">
    <text evidence="1">Protein modification; protein ubiquitination.</text>
</comment>
<dbReference type="InterPro" id="IPR042063">
    <property type="entry name" value="Ubi_acti_E1_SCCH"/>
</dbReference>
<dbReference type="Pfam" id="PF10585">
    <property type="entry name" value="UBA_E1_SCCH"/>
    <property type="match status" value="1"/>
</dbReference>
<protein>
    <recommendedName>
        <fullName evidence="3">Ubiquitin-activating enzyme SCCH domain-containing protein</fullName>
    </recommendedName>
</protein>
<evidence type="ECO:0000256" key="2">
    <source>
        <dbReference type="ARBA" id="ARBA00005673"/>
    </source>
</evidence>
<dbReference type="Gene3D" id="1.10.10.2660">
    <property type="entry name" value="Ubiquitin-activating enzyme E1, SCCH domain"/>
    <property type="match status" value="1"/>
</dbReference>
<dbReference type="EMBL" id="CAUJNA010003640">
    <property type="protein sequence ID" value="CAJ1406685.1"/>
    <property type="molecule type" value="Genomic_DNA"/>
</dbReference>
<gene>
    <name evidence="4" type="ORF">EVOR1521_LOCUS28579</name>
</gene>
<dbReference type="Proteomes" id="UP001178507">
    <property type="component" value="Unassembled WGS sequence"/>
</dbReference>
<evidence type="ECO:0000313" key="4">
    <source>
        <dbReference type="EMBL" id="CAJ1406685.1"/>
    </source>
</evidence>
<keyword evidence="5" id="KW-1185">Reference proteome</keyword>
<proteinExistence type="inferred from homology"/>
<evidence type="ECO:0000259" key="3">
    <source>
        <dbReference type="Pfam" id="PF10585"/>
    </source>
</evidence>
<comment type="caution">
    <text evidence="4">The sequence shown here is derived from an EMBL/GenBank/DDBJ whole genome shotgun (WGS) entry which is preliminary data.</text>
</comment>
<evidence type="ECO:0000256" key="1">
    <source>
        <dbReference type="ARBA" id="ARBA00004906"/>
    </source>
</evidence>
<dbReference type="SUPFAM" id="SSF69572">
    <property type="entry name" value="Activating enzymes of the ubiquitin-like proteins"/>
    <property type="match status" value="1"/>
</dbReference>
<dbReference type="InterPro" id="IPR019572">
    <property type="entry name" value="UBA_E1_SCCH"/>
</dbReference>
<comment type="similarity">
    <text evidence="2">Belongs to the ubiquitin-activating E1 family.</text>
</comment>
<dbReference type="GO" id="GO:0008641">
    <property type="term" value="F:ubiquitin-like modifier activating enzyme activity"/>
    <property type="evidence" value="ECO:0007669"/>
    <property type="project" value="InterPro"/>
</dbReference>
<name>A0AA36NBW7_9DINO</name>
<organism evidence="4 5">
    <name type="scientific">Effrenium voratum</name>
    <dbReference type="NCBI Taxonomy" id="2562239"/>
    <lineage>
        <taxon>Eukaryota</taxon>
        <taxon>Sar</taxon>
        <taxon>Alveolata</taxon>
        <taxon>Dinophyceae</taxon>
        <taxon>Suessiales</taxon>
        <taxon>Symbiodiniaceae</taxon>
        <taxon>Effrenium</taxon>
    </lineage>
</organism>
<sequence>MEYLYATANCYAFMWKVPFVRNRQIFHHRVQELKLQVPAWSPPSSGKVETEEDDGERVDPAAVEALKAELYAVDPKSLHECEAHDFEKDDDTNFHIDFLTVSTNLRASNYDIKHTERSAVKVTAGRIIPALATTTAMICGLVDVEFLKLVMGMHKEEGALDKFYNANINLATGLQAMNLFRPEPAIIRKTDLPGSVAEFTSWDKVEIDGEITLEELVQQLEAKLGGRVLRLHPSGNDKVSVYDSAQAKMLSWKIELQEGKAPT</sequence>
<feature type="domain" description="Ubiquitin-activating enzyme SCCH" evidence="3">
    <location>
        <begin position="1"/>
        <end position="121"/>
    </location>
</feature>
<evidence type="ECO:0000313" key="5">
    <source>
        <dbReference type="Proteomes" id="UP001178507"/>
    </source>
</evidence>
<dbReference type="AlphaFoldDB" id="A0AA36NBW7"/>